<keyword evidence="3 6" id="KW-0812">Transmembrane</keyword>
<feature type="transmembrane region" description="Helical" evidence="6">
    <location>
        <begin position="103"/>
        <end position="122"/>
    </location>
</feature>
<proteinExistence type="inferred from homology"/>
<dbReference type="InterPro" id="IPR051598">
    <property type="entry name" value="TSUP/Inactive_protease-like"/>
</dbReference>
<protein>
    <recommendedName>
        <fullName evidence="6">Probable membrane transporter protein</fullName>
    </recommendedName>
</protein>
<dbReference type="PANTHER" id="PTHR43701:SF2">
    <property type="entry name" value="MEMBRANE TRANSPORTER PROTEIN YJNA-RELATED"/>
    <property type="match status" value="1"/>
</dbReference>
<dbReference type="EMBL" id="SSOB01000015">
    <property type="protein sequence ID" value="THF78724.1"/>
    <property type="molecule type" value="Genomic_DNA"/>
</dbReference>
<evidence type="ECO:0000313" key="7">
    <source>
        <dbReference type="EMBL" id="THF78724.1"/>
    </source>
</evidence>
<accession>A0A4S4BUD4</accession>
<feature type="transmembrane region" description="Helical" evidence="6">
    <location>
        <begin position="248"/>
        <end position="266"/>
    </location>
</feature>
<dbReference type="PANTHER" id="PTHR43701">
    <property type="entry name" value="MEMBRANE TRANSPORTER PROTEIN MJ0441-RELATED"/>
    <property type="match status" value="1"/>
</dbReference>
<evidence type="ECO:0000313" key="8">
    <source>
        <dbReference type="Proteomes" id="UP000310636"/>
    </source>
</evidence>
<name>A0A4S4BUD4_9BACL</name>
<evidence type="ECO:0000256" key="1">
    <source>
        <dbReference type="ARBA" id="ARBA00004141"/>
    </source>
</evidence>
<dbReference type="RefSeq" id="WP_136370312.1">
    <property type="nucleotide sequence ID" value="NZ_SSOB01000015.1"/>
</dbReference>
<gene>
    <name evidence="7" type="ORF">E6C55_13425</name>
</gene>
<evidence type="ECO:0000256" key="4">
    <source>
        <dbReference type="ARBA" id="ARBA00022989"/>
    </source>
</evidence>
<dbReference type="GO" id="GO:0005886">
    <property type="term" value="C:plasma membrane"/>
    <property type="evidence" value="ECO:0007669"/>
    <property type="project" value="UniProtKB-SubCell"/>
</dbReference>
<evidence type="ECO:0000256" key="2">
    <source>
        <dbReference type="ARBA" id="ARBA00009142"/>
    </source>
</evidence>
<evidence type="ECO:0000256" key="5">
    <source>
        <dbReference type="ARBA" id="ARBA00023136"/>
    </source>
</evidence>
<keyword evidence="8" id="KW-1185">Reference proteome</keyword>
<dbReference type="InterPro" id="IPR002781">
    <property type="entry name" value="TM_pro_TauE-like"/>
</dbReference>
<keyword evidence="6" id="KW-1003">Cell membrane</keyword>
<feature type="transmembrane region" description="Helical" evidence="6">
    <location>
        <begin position="192"/>
        <end position="214"/>
    </location>
</feature>
<dbReference type="OrthoDB" id="9780109at2"/>
<comment type="caution">
    <text evidence="7">The sequence shown here is derived from an EMBL/GenBank/DDBJ whole genome shotgun (WGS) entry which is preliminary data.</text>
</comment>
<dbReference type="Pfam" id="PF01925">
    <property type="entry name" value="TauE"/>
    <property type="match status" value="1"/>
</dbReference>
<evidence type="ECO:0000256" key="6">
    <source>
        <dbReference type="RuleBase" id="RU363041"/>
    </source>
</evidence>
<dbReference type="AlphaFoldDB" id="A0A4S4BUD4"/>
<reference evidence="7 8" key="1">
    <citation type="submission" date="2019-04" db="EMBL/GenBank/DDBJ databases">
        <title>Cohnella sp. nov. isolated from preserved vegetables.</title>
        <authorList>
            <person name="Lin S.-Y."/>
            <person name="Hung M.-H."/>
            <person name="Young C.-C."/>
        </authorList>
    </citation>
    <scope>NUCLEOTIDE SEQUENCE [LARGE SCALE GENOMIC DNA]</scope>
    <source>
        <strain evidence="7 8">CC-MHH1044</strain>
    </source>
</reference>
<organism evidence="7 8">
    <name type="scientific">Cohnella fermenti</name>
    <dbReference type="NCBI Taxonomy" id="2565925"/>
    <lineage>
        <taxon>Bacteria</taxon>
        <taxon>Bacillati</taxon>
        <taxon>Bacillota</taxon>
        <taxon>Bacilli</taxon>
        <taxon>Bacillales</taxon>
        <taxon>Paenibacillaceae</taxon>
        <taxon>Cohnella</taxon>
    </lineage>
</organism>
<feature type="transmembrane region" description="Helical" evidence="6">
    <location>
        <begin position="47"/>
        <end position="68"/>
    </location>
</feature>
<dbReference type="Proteomes" id="UP000310636">
    <property type="component" value="Unassembled WGS sequence"/>
</dbReference>
<feature type="transmembrane region" description="Helical" evidence="6">
    <location>
        <begin position="155"/>
        <end position="186"/>
    </location>
</feature>
<feature type="transmembrane region" description="Helical" evidence="6">
    <location>
        <begin position="221"/>
        <end position="242"/>
    </location>
</feature>
<evidence type="ECO:0000256" key="3">
    <source>
        <dbReference type="ARBA" id="ARBA00022692"/>
    </source>
</evidence>
<keyword evidence="4 6" id="KW-1133">Transmembrane helix</keyword>
<comment type="similarity">
    <text evidence="2 6">Belongs to the 4-toluene sulfonate uptake permease (TSUP) (TC 2.A.102) family.</text>
</comment>
<comment type="subcellular location">
    <subcellularLocation>
        <location evidence="6">Cell membrane</location>
        <topology evidence="6">Multi-pass membrane protein</topology>
    </subcellularLocation>
    <subcellularLocation>
        <location evidence="1">Membrane</location>
        <topology evidence="1">Multi-pass membrane protein</topology>
    </subcellularLocation>
</comment>
<sequence>MAWLALLLIGAAAAIFGSLVGFGGGIIIVPCLLLLGPSLFGADISSQVAVGTSLAVLIFTALSSTWTYKKQGKVDVRTGWLFFATSGIASMAGAQATNHIPEAPFQLAFGLFMLVMFGLMLAKERLKPIDREWSIRRTFTDGAGHTYEYGYSLPVALIVGAGVGLASGLFGIGGGSLFVPIMVLLFRFPPHVATATSMFVILLSSVLGSGVHLWNGNIDGWLFLALLPGALIGGRVGAAIASRMTGKQLMLLLRATLLVMAIYLIVEGIVKLSNR</sequence>
<keyword evidence="5 6" id="KW-0472">Membrane</keyword>
<feature type="transmembrane region" description="Helical" evidence="6">
    <location>
        <begin position="80"/>
        <end position="97"/>
    </location>
</feature>